<dbReference type="InterPro" id="IPR041492">
    <property type="entry name" value="HAD_2"/>
</dbReference>
<organism evidence="5 6">
    <name type="scientific">Labilibaculum manganireducens</name>
    <dbReference type="NCBI Taxonomy" id="1940525"/>
    <lineage>
        <taxon>Bacteria</taxon>
        <taxon>Pseudomonadati</taxon>
        <taxon>Bacteroidota</taxon>
        <taxon>Bacteroidia</taxon>
        <taxon>Marinilabiliales</taxon>
        <taxon>Marinifilaceae</taxon>
        <taxon>Labilibaculum</taxon>
    </lineage>
</organism>
<dbReference type="InterPro" id="IPR023214">
    <property type="entry name" value="HAD_sf"/>
</dbReference>
<sequence length="215" mass="23658">MEKIKAVIFDLDGTIGDTLPLCIKAFKKSIEPLIGRSISDEEIIATFGPSEEGTIMALAPNNYEEGISRYLCYYEQLHEMCPTPFNGISNLLADLKDRKIRLAMVTGKGKYSTIISLQKFGIAHLFETIETGHSFGPRKPEGITAVLNYFKDVSKNEVIYVGDAPSDIVACKNAGIPIAAAAWANSAEPAKLAELNPEELFYNTSDFTDWINSKI</sequence>
<dbReference type="InterPro" id="IPR050155">
    <property type="entry name" value="HAD-like_hydrolase_sf"/>
</dbReference>
<evidence type="ECO:0000256" key="3">
    <source>
        <dbReference type="ARBA" id="ARBA00006171"/>
    </source>
</evidence>
<dbReference type="GO" id="GO:0006281">
    <property type="term" value="P:DNA repair"/>
    <property type="evidence" value="ECO:0007669"/>
    <property type="project" value="TreeGrafter"/>
</dbReference>
<dbReference type="InterPro" id="IPR006439">
    <property type="entry name" value="HAD-SF_hydro_IA"/>
</dbReference>
<comment type="catalytic activity">
    <reaction evidence="1">
        <text>2-phosphoglycolate + H2O = glycolate + phosphate</text>
        <dbReference type="Rhea" id="RHEA:14369"/>
        <dbReference type="ChEBI" id="CHEBI:15377"/>
        <dbReference type="ChEBI" id="CHEBI:29805"/>
        <dbReference type="ChEBI" id="CHEBI:43474"/>
        <dbReference type="ChEBI" id="CHEBI:58033"/>
        <dbReference type="EC" id="3.1.3.18"/>
    </reaction>
</comment>
<evidence type="ECO:0000313" key="5">
    <source>
        <dbReference type="EMBL" id="PKQ68471.1"/>
    </source>
</evidence>
<name>A0A2N3IDT4_9BACT</name>
<comment type="caution">
    <text evidence="5">The sequence shown here is derived from an EMBL/GenBank/DDBJ whole genome shotgun (WGS) entry which is preliminary data.</text>
</comment>
<dbReference type="Gene3D" id="3.40.50.1000">
    <property type="entry name" value="HAD superfamily/HAD-like"/>
    <property type="match status" value="1"/>
</dbReference>
<dbReference type="SFLD" id="SFLDS00003">
    <property type="entry name" value="Haloacid_Dehalogenase"/>
    <property type="match status" value="1"/>
</dbReference>
<dbReference type="InterPro" id="IPR036412">
    <property type="entry name" value="HAD-like_sf"/>
</dbReference>
<evidence type="ECO:0000256" key="2">
    <source>
        <dbReference type="ARBA" id="ARBA00004818"/>
    </source>
</evidence>
<dbReference type="EMBL" id="MVDE01000004">
    <property type="protein sequence ID" value="PKQ68471.1"/>
    <property type="molecule type" value="Genomic_DNA"/>
</dbReference>
<dbReference type="SFLD" id="SFLDG01129">
    <property type="entry name" value="C1.5:_HAD__Beta-PGM__Phosphata"/>
    <property type="match status" value="1"/>
</dbReference>
<comment type="similarity">
    <text evidence="3">Belongs to the HAD-like hydrolase superfamily. CbbY/CbbZ/Gph/YieH family.</text>
</comment>
<dbReference type="InterPro" id="IPR023198">
    <property type="entry name" value="PGP-like_dom2"/>
</dbReference>
<dbReference type="PANTHER" id="PTHR43434:SF1">
    <property type="entry name" value="PHOSPHOGLYCOLATE PHOSPHATASE"/>
    <property type="match status" value="1"/>
</dbReference>
<dbReference type="NCBIfam" id="TIGR01549">
    <property type="entry name" value="HAD-SF-IA-v1"/>
    <property type="match status" value="1"/>
</dbReference>
<evidence type="ECO:0000313" key="6">
    <source>
        <dbReference type="Proteomes" id="UP000233618"/>
    </source>
</evidence>
<dbReference type="PANTHER" id="PTHR43434">
    <property type="entry name" value="PHOSPHOGLYCOLATE PHOSPHATASE"/>
    <property type="match status" value="1"/>
</dbReference>
<proteinExistence type="inferred from homology"/>
<keyword evidence="5" id="KW-0378">Hydrolase</keyword>
<dbReference type="AlphaFoldDB" id="A0A2N3IDT4"/>
<reference evidence="5 6" key="1">
    <citation type="journal article" date="2017" name="Front. Microbiol.">
        <title>Labilibaculum manganireducens gen. nov., sp. nov. and Labilibaculum filiforme sp. nov., Novel Bacteroidetes Isolated from Subsurface Sediments of the Baltic Sea.</title>
        <authorList>
            <person name="Vandieken V."/>
            <person name="Marshall I.P."/>
            <person name="Niemann H."/>
            <person name="Engelen B."/>
            <person name="Cypionka H."/>
        </authorList>
    </citation>
    <scope>NUCLEOTIDE SEQUENCE [LARGE SCALE GENOMIC DNA]</scope>
    <source>
        <strain evidence="5 6">59.10-2M</strain>
    </source>
</reference>
<dbReference type="GO" id="GO:0008967">
    <property type="term" value="F:phosphoglycolate phosphatase activity"/>
    <property type="evidence" value="ECO:0007669"/>
    <property type="project" value="UniProtKB-EC"/>
</dbReference>
<dbReference type="SUPFAM" id="SSF56784">
    <property type="entry name" value="HAD-like"/>
    <property type="match status" value="1"/>
</dbReference>
<keyword evidence="6" id="KW-1185">Reference proteome</keyword>
<dbReference type="EC" id="3.1.3.18" evidence="4"/>
<dbReference type="RefSeq" id="WP_101308710.1">
    <property type="nucleotide sequence ID" value="NZ_MVDE01000004.1"/>
</dbReference>
<protein>
    <recommendedName>
        <fullName evidence="4">phosphoglycolate phosphatase</fullName>
        <ecNumber evidence="4">3.1.3.18</ecNumber>
    </recommendedName>
</protein>
<dbReference type="Gene3D" id="1.10.150.240">
    <property type="entry name" value="Putative phosphatase, domain 2"/>
    <property type="match status" value="1"/>
</dbReference>
<dbReference type="Pfam" id="PF13419">
    <property type="entry name" value="HAD_2"/>
    <property type="match status" value="1"/>
</dbReference>
<accession>A0A2N3IDT4</accession>
<evidence type="ECO:0000256" key="4">
    <source>
        <dbReference type="ARBA" id="ARBA00013078"/>
    </source>
</evidence>
<evidence type="ECO:0000256" key="1">
    <source>
        <dbReference type="ARBA" id="ARBA00000830"/>
    </source>
</evidence>
<gene>
    <name evidence="5" type="ORF">BZG01_04460</name>
</gene>
<dbReference type="Proteomes" id="UP000233618">
    <property type="component" value="Unassembled WGS sequence"/>
</dbReference>
<dbReference type="GO" id="GO:0005829">
    <property type="term" value="C:cytosol"/>
    <property type="evidence" value="ECO:0007669"/>
    <property type="project" value="TreeGrafter"/>
</dbReference>
<comment type="pathway">
    <text evidence="2">Organic acid metabolism; glycolate biosynthesis; glycolate from 2-phosphoglycolate: step 1/1.</text>
</comment>